<dbReference type="CDD" id="cd00118">
    <property type="entry name" value="LysM"/>
    <property type="match status" value="1"/>
</dbReference>
<dbReference type="InterPro" id="IPR018392">
    <property type="entry name" value="LysM"/>
</dbReference>
<evidence type="ECO:0000256" key="2">
    <source>
        <dbReference type="ARBA" id="ARBA00023026"/>
    </source>
</evidence>
<keyword evidence="2" id="KW-0843">Virulence</keyword>
<evidence type="ECO:0000313" key="6">
    <source>
        <dbReference type="EMBL" id="KAK0701141.1"/>
    </source>
</evidence>
<dbReference type="InterPro" id="IPR001229">
    <property type="entry name" value="Jacalin-like_lectin_dom"/>
</dbReference>
<dbReference type="Pfam" id="PF01476">
    <property type="entry name" value="LysM"/>
    <property type="match status" value="1"/>
</dbReference>
<keyword evidence="7" id="KW-1185">Reference proteome</keyword>
<dbReference type="InterPro" id="IPR052210">
    <property type="entry name" value="LysM1-like"/>
</dbReference>
<accession>A0AA39ZP93</accession>
<dbReference type="GO" id="GO:0008061">
    <property type="term" value="F:chitin binding"/>
    <property type="evidence" value="ECO:0007669"/>
    <property type="project" value="UniProtKB-KW"/>
</dbReference>
<dbReference type="AlphaFoldDB" id="A0AA39ZP93"/>
<dbReference type="SUPFAM" id="SSF56973">
    <property type="entry name" value="Aerolisin/ETX pore-forming domain"/>
    <property type="match status" value="1"/>
</dbReference>
<keyword evidence="1" id="KW-0147">Chitin-binding</keyword>
<gene>
    <name evidence="6" type="ORF">B0T21DRAFT_300749</name>
</gene>
<dbReference type="Gene3D" id="3.10.350.10">
    <property type="entry name" value="LysM domain"/>
    <property type="match status" value="1"/>
</dbReference>
<dbReference type="InterPro" id="IPR036779">
    <property type="entry name" value="LysM_dom_sf"/>
</dbReference>
<evidence type="ECO:0000259" key="5">
    <source>
        <dbReference type="PROSITE" id="PS51782"/>
    </source>
</evidence>
<organism evidence="6 7">
    <name type="scientific">Apiosordaria backusii</name>
    <dbReference type="NCBI Taxonomy" id="314023"/>
    <lineage>
        <taxon>Eukaryota</taxon>
        <taxon>Fungi</taxon>
        <taxon>Dikarya</taxon>
        <taxon>Ascomycota</taxon>
        <taxon>Pezizomycotina</taxon>
        <taxon>Sordariomycetes</taxon>
        <taxon>Sordariomycetidae</taxon>
        <taxon>Sordariales</taxon>
        <taxon>Lasiosphaeriaceae</taxon>
        <taxon>Apiosordaria</taxon>
    </lineage>
</organism>
<dbReference type="PANTHER" id="PTHR34997:SF1">
    <property type="entry name" value="PEPTIDOGLYCAN-BINDING LYSIN DOMAIN"/>
    <property type="match status" value="1"/>
</dbReference>
<feature type="domain" description="Jacalin-type lectin" evidence="4">
    <location>
        <begin position="17"/>
        <end position="160"/>
    </location>
</feature>
<protein>
    <recommendedName>
        <fullName evidence="8">LysM domain-containing protein</fullName>
    </recommendedName>
</protein>
<reference evidence="6" key="1">
    <citation type="submission" date="2023-06" db="EMBL/GenBank/DDBJ databases">
        <title>Genome-scale phylogeny and comparative genomics of the fungal order Sordariales.</title>
        <authorList>
            <consortium name="Lawrence Berkeley National Laboratory"/>
            <person name="Hensen N."/>
            <person name="Bonometti L."/>
            <person name="Westerberg I."/>
            <person name="Brannstrom I.O."/>
            <person name="Guillou S."/>
            <person name="Cros-Aarteil S."/>
            <person name="Calhoun S."/>
            <person name="Haridas S."/>
            <person name="Kuo A."/>
            <person name="Mondo S."/>
            <person name="Pangilinan J."/>
            <person name="Riley R."/>
            <person name="Labutti K."/>
            <person name="Andreopoulos B."/>
            <person name="Lipzen A."/>
            <person name="Chen C."/>
            <person name="Yanf M."/>
            <person name="Daum C."/>
            <person name="Ng V."/>
            <person name="Clum A."/>
            <person name="Steindorff A."/>
            <person name="Ohm R."/>
            <person name="Martin F."/>
            <person name="Silar P."/>
            <person name="Natvig D."/>
            <person name="Lalanne C."/>
            <person name="Gautier V."/>
            <person name="Ament-Velasquez S.L."/>
            <person name="Kruys A."/>
            <person name="Hutchinson M.I."/>
            <person name="Powell A.J."/>
            <person name="Barry K."/>
            <person name="Miller A.N."/>
            <person name="Grigoriev I.V."/>
            <person name="Debuchy R."/>
            <person name="Gladieux P."/>
            <person name="Thoren M.H."/>
            <person name="Johannesson H."/>
        </authorList>
    </citation>
    <scope>NUCLEOTIDE SEQUENCE</scope>
    <source>
        <strain evidence="6">CBS 540.89</strain>
    </source>
</reference>
<proteinExistence type="inferred from homology"/>
<dbReference type="Gene3D" id="2.100.10.30">
    <property type="entry name" value="Jacalin-like lectin domain"/>
    <property type="match status" value="1"/>
</dbReference>
<dbReference type="Gene3D" id="2.170.15.10">
    <property type="entry name" value="Proaerolysin, chain A, domain 3"/>
    <property type="match status" value="1"/>
</dbReference>
<dbReference type="PROSITE" id="PS51752">
    <property type="entry name" value="JACALIN_LECTIN"/>
    <property type="match status" value="1"/>
</dbReference>
<name>A0AA39ZP93_9PEZI</name>
<dbReference type="SUPFAM" id="SSF51101">
    <property type="entry name" value="Mannose-binding lectins"/>
    <property type="match status" value="1"/>
</dbReference>
<dbReference type="EMBL" id="JAUKTV010000032">
    <property type="protein sequence ID" value="KAK0701141.1"/>
    <property type="molecule type" value="Genomic_DNA"/>
</dbReference>
<dbReference type="SUPFAM" id="SSF54106">
    <property type="entry name" value="LysM domain"/>
    <property type="match status" value="1"/>
</dbReference>
<dbReference type="Proteomes" id="UP001172159">
    <property type="component" value="Unassembled WGS sequence"/>
</dbReference>
<dbReference type="InterPro" id="IPR036404">
    <property type="entry name" value="Jacalin-like_lectin_dom_sf"/>
</dbReference>
<feature type="domain" description="LysM" evidence="5">
    <location>
        <begin position="382"/>
        <end position="430"/>
    </location>
</feature>
<comment type="caution">
    <text evidence="6">The sequence shown here is derived from an EMBL/GenBank/DDBJ whole genome shotgun (WGS) entry which is preliminary data.</text>
</comment>
<comment type="similarity">
    <text evidence="3">Belongs to the secreted LysM effector family.</text>
</comment>
<evidence type="ECO:0000256" key="3">
    <source>
        <dbReference type="ARBA" id="ARBA00044955"/>
    </source>
</evidence>
<dbReference type="Pfam" id="PF01419">
    <property type="entry name" value="Jacalin"/>
    <property type="match status" value="1"/>
</dbReference>
<dbReference type="PANTHER" id="PTHR34997">
    <property type="entry name" value="AM15"/>
    <property type="match status" value="1"/>
</dbReference>
<evidence type="ECO:0000313" key="7">
    <source>
        <dbReference type="Proteomes" id="UP001172159"/>
    </source>
</evidence>
<evidence type="ECO:0000256" key="1">
    <source>
        <dbReference type="ARBA" id="ARBA00022669"/>
    </source>
</evidence>
<sequence length="434" mass="46577">MLLFTTTALAKVWDRDIWKIGRRIGGGGGSEFEMVAETGATVQKIRVFRKASSTGKQSLRGIRVTFSDGATQSAGVLEGESKDYDFQQGEVITDMILWGDGEAKRTGRILFHTSTGGEFDHGQDTTGQGNFVMDIGSGMLIGFVGRAGKDIDKLAPVFIKTLAKNPILENVRLEPFDVNEGLELQTLDEVEEHWNGAAFTFNFEGKTTREVSTTWTTEVTMGLTAGMSLTAGVPGIGSAEMSVSWSVGLSSSQEMSVSRAEELTWAITHLVSGPHDAVRCSAQVWRGELSVGWEGVLVLDTGVRIYRLPTRGNLKRLDVSKIIKSCEKLNPEIADPGTTQSASSTPTPASSGFMTIITASNPSFPSTTAVVVQPGTISDCVKFHTIVPEDTCASIAKGAGITLEEFYSWNKEVTSGVECDNLYLGYKVCVGVGA</sequence>
<evidence type="ECO:0000259" key="4">
    <source>
        <dbReference type="PROSITE" id="PS51752"/>
    </source>
</evidence>
<dbReference type="SMART" id="SM00257">
    <property type="entry name" value="LysM"/>
    <property type="match status" value="1"/>
</dbReference>
<dbReference type="PROSITE" id="PS51782">
    <property type="entry name" value="LYSM"/>
    <property type="match status" value="1"/>
</dbReference>
<evidence type="ECO:0008006" key="8">
    <source>
        <dbReference type="Google" id="ProtNLM"/>
    </source>
</evidence>